<reference evidence="2" key="1">
    <citation type="submission" date="2016-06" db="EMBL/GenBank/DDBJ databases">
        <title>Draft Genome sequence of the fungus Inonotus baumii.</title>
        <authorList>
            <person name="Zhu H."/>
            <person name="Lin W."/>
        </authorList>
    </citation>
    <scope>NUCLEOTIDE SEQUENCE</scope>
    <source>
        <strain evidence="2">821</strain>
    </source>
</reference>
<evidence type="ECO:0000259" key="1">
    <source>
        <dbReference type="PROSITE" id="PS50011"/>
    </source>
</evidence>
<dbReference type="InterPro" id="IPR000719">
    <property type="entry name" value="Prot_kinase_dom"/>
</dbReference>
<proteinExistence type="predicted"/>
<evidence type="ECO:0000313" key="3">
    <source>
        <dbReference type="Proteomes" id="UP000757232"/>
    </source>
</evidence>
<dbReference type="InterPro" id="IPR051681">
    <property type="entry name" value="Ser/Thr_Kinases-Pseudokinases"/>
</dbReference>
<dbReference type="GO" id="GO:0004674">
    <property type="term" value="F:protein serine/threonine kinase activity"/>
    <property type="evidence" value="ECO:0007669"/>
    <property type="project" value="TreeGrafter"/>
</dbReference>
<dbReference type="InterPro" id="IPR008266">
    <property type="entry name" value="Tyr_kinase_AS"/>
</dbReference>
<dbReference type="OrthoDB" id="346907at2759"/>
<accession>A0A9Q5HX38</accession>
<dbReference type="Gene3D" id="1.10.510.10">
    <property type="entry name" value="Transferase(Phosphotransferase) domain 1"/>
    <property type="match status" value="1"/>
</dbReference>
<gene>
    <name evidence="2" type="ORF">A7U60_g5282</name>
</gene>
<keyword evidence="2" id="KW-0418">Kinase</keyword>
<dbReference type="PROSITE" id="PS50011">
    <property type="entry name" value="PROTEIN_KINASE_DOM"/>
    <property type="match status" value="1"/>
</dbReference>
<name>A0A9Q5HX38_SANBA</name>
<dbReference type="AlphaFoldDB" id="A0A9Q5HX38"/>
<feature type="domain" description="Protein kinase" evidence="1">
    <location>
        <begin position="272"/>
        <end position="538"/>
    </location>
</feature>
<sequence>MGTPNFELEYQRIACWLRRQTRWTKRLTGLLAPLNPLEKKRRLSEPSFKIALRFEPPGKHLQHNIVQSQLRDNRQKSMYSLRDRVLRGSFRSPNQHDVEWNKIRACIIFFPLSAYFATKFLQVAIKLTNNLQFGRKLDSFLEQTDHWCKQDFLDSLKSVPFTVEMIEEVLGYTATPVKFTIQGIQGCSWQEVVSEALYLDLLEAVDVFVDSTVVRELLLLDDDMLQEVVNVVEFLIVHVDPCDSRKLDRFLKLIVEKRGILPSKIFLNDVCRVGSNYVHGGGFADVWKGDHEDKEKMQLEFIKEALLWRKLIHPNVLPFLGICRDEFAPQIALVSHWMEKGSLVEYLTKSPSADCLKLALGIARGLQYLHGLTPRVIHGDLRAANVLIDENDEPRITDFGLARVVDSQGTSIATSFKGRGTLRWQAPELLNASRFGQDMNKLTTKTDVYAFSCVCLEIFTGKVPFSELRDGAVIMEVAVHDRRPAWPGSSAVIKGLTDFVWAIMNICWKTKPADRPEIPFVVSSLESAGLQASIVDAH</sequence>
<keyword evidence="3" id="KW-1185">Reference proteome</keyword>
<dbReference type="GO" id="GO:0005524">
    <property type="term" value="F:ATP binding"/>
    <property type="evidence" value="ECO:0007669"/>
    <property type="project" value="InterPro"/>
</dbReference>
<protein>
    <submittedName>
        <fullName evidence="2">Kinase-like protein</fullName>
    </submittedName>
</protein>
<dbReference type="EMBL" id="LNZH02000190">
    <property type="protein sequence ID" value="OCB87579.1"/>
    <property type="molecule type" value="Genomic_DNA"/>
</dbReference>
<dbReference type="InterPro" id="IPR001245">
    <property type="entry name" value="Ser-Thr/Tyr_kinase_cat_dom"/>
</dbReference>
<dbReference type="PANTHER" id="PTHR44329">
    <property type="entry name" value="SERINE/THREONINE-PROTEIN KINASE TNNI3K-RELATED"/>
    <property type="match status" value="1"/>
</dbReference>
<evidence type="ECO:0000313" key="2">
    <source>
        <dbReference type="EMBL" id="OCB87579.1"/>
    </source>
</evidence>
<dbReference type="Pfam" id="PF07714">
    <property type="entry name" value="PK_Tyr_Ser-Thr"/>
    <property type="match status" value="1"/>
</dbReference>
<dbReference type="PROSITE" id="PS00109">
    <property type="entry name" value="PROTEIN_KINASE_TYR"/>
    <property type="match status" value="1"/>
</dbReference>
<dbReference type="Proteomes" id="UP000757232">
    <property type="component" value="Unassembled WGS sequence"/>
</dbReference>
<dbReference type="InterPro" id="IPR011009">
    <property type="entry name" value="Kinase-like_dom_sf"/>
</dbReference>
<organism evidence="2 3">
    <name type="scientific">Sanghuangporus baumii</name>
    <name type="common">Phellinus baumii</name>
    <dbReference type="NCBI Taxonomy" id="108892"/>
    <lineage>
        <taxon>Eukaryota</taxon>
        <taxon>Fungi</taxon>
        <taxon>Dikarya</taxon>
        <taxon>Basidiomycota</taxon>
        <taxon>Agaricomycotina</taxon>
        <taxon>Agaricomycetes</taxon>
        <taxon>Hymenochaetales</taxon>
        <taxon>Hymenochaetaceae</taxon>
        <taxon>Sanghuangporus</taxon>
    </lineage>
</organism>
<comment type="caution">
    <text evidence="2">The sequence shown here is derived from an EMBL/GenBank/DDBJ whole genome shotgun (WGS) entry which is preliminary data.</text>
</comment>
<dbReference type="SUPFAM" id="SSF56112">
    <property type="entry name" value="Protein kinase-like (PK-like)"/>
    <property type="match status" value="1"/>
</dbReference>
<keyword evidence="2" id="KW-0808">Transferase</keyword>